<keyword evidence="9" id="KW-1185">Reference proteome</keyword>
<feature type="domain" description="RING-type" evidence="7">
    <location>
        <begin position="178"/>
        <end position="219"/>
    </location>
</feature>
<dbReference type="Proteomes" id="UP001396334">
    <property type="component" value="Unassembled WGS sequence"/>
</dbReference>
<dbReference type="CDD" id="cd16454">
    <property type="entry name" value="RING-H2_PA-TM-RING"/>
    <property type="match status" value="1"/>
</dbReference>
<gene>
    <name evidence="8" type="ORF">V6N11_028094</name>
</gene>
<keyword evidence="3" id="KW-0479">Metal-binding</keyword>
<reference evidence="8 9" key="1">
    <citation type="journal article" date="2024" name="G3 (Bethesda)">
        <title>Genome assembly of Hibiscus sabdariffa L. provides insights into metabolisms of medicinal natural products.</title>
        <authorList>
            <person name="Kim T."/>
        </authorList>
    </citation>
    <scope>NUCLEOTIDE SEQUENCE [LARGE SCALE GENOMIC DNA]</scope>
    <source>
        <strain evidence="8">TK-2024</strain>
        <tissue evidence="8">Old leaves</tissue>
    </source>
</reference>
<proteinExistence type="predicted"/>
<dbReference type="SMART" id="SM00184">
    <property type="entry name" value="RING"/>
    <property type="match status" value="1"/>
</dbReference>
<comment type="catalytic activity">
    <reaction evidence="1">
        <text>S-ubiquitinyl-[E2 ubiquitin-conjugating enzyme]-L-cysteine + [acceptor protein]-L-lysine = [E2 ubiquitin-conjugating enzyme]-L-cysteine + N(6)-ubiquitinyl-[acceptor protein]-L-lysine.</text>
        <dbReference type="EC" id="2.3.2.27"/>
    </reaction>
</comment>
<keyword evidence="4 6" id="KW-0863">Zinc-finger</keyword>
<dbReference type="InterPro" id="IPR013083">
    <property type="entry name" value="Znf_RING/FYVE/PHD"/>
</dbReference>
<dbReference type="Pfam" id="PF13639">
    <property type="entry name" value="zf-RING_2"/>
    <property type="match status" value="1"/>
</dbReference>
<dbReference type="PROSITE" id="PS50089">
    <property type="entry name" value="ZF_RING_2"/>
    <property type="match status" value="1"/>
</dbReference>
<sequence>MASPYFINIRQEDASFLDQLGSMVPHRLIHIDIEIRRVSSLNLETTLETFNRSFAVRRDMFLFEENVRGIIRSLLASPVVSREFVDTVLVPRVLSHARHAHSLPVNLGRQVIKLRVEIFFEVNLDDEFPELIDESLTSLVNFKPASKSSIEALEKVNWDGEDDRKRKLDDDSSSVKGCIVCLDEFSDGDEVTLMLCGHVYHYNCIVEWLETSHLCPLCRYQMPID</sequence>
<dbReference type="PANTHER" id="PTHR15710">
    <property type="entry name" value="E3 UBIQUITIN-PROTEIN LIGASE PRAJA"/>
    <property type="match status" value="1"/>
</dbReference>
<evidence type="ECO:0000256" key="5">
    <source>
        <dbReference type="ARBA" id="ARBA00022833"/>
    </source>
</evidence>
<comment type="caution">
    <text evidence="8">The sequence shown here is derived from an EMBL/GenBank/DDBJ whole genome shotgun (WGS) entry which is preliminary data.</text>
</comment>
<dbReference type="Gene3D" id="3.30.40.10">
    <property type="entry name" value="Zinc/RING finger domain, C3HC4 (zinc finger)"/>
    <property type="match status" value="1"/>
</dbReference>
<evidence type="ECO:0000256" key="6">
    <source>
        <dbReference type="PROSITE-ProRule" id="PRU00175"/>
    </source>
</evidence>
<evidence type="ECO:0000313" key="8">
    <source>
        <dbReference type="EMBL" id="KAK8981685.1"/>
    </source>
</evidence>
<name>A0ABR2NZP2_9ROSI</name>
<evidence type="ECO:0000256" key="3">
    <source>
        <dbReference type="ARBA" id="ARBA00022723"/>
    </source>
</evidence>
<evidence type="ECO:0000256" key="2">
    <source>
        <dbReference type="ARBA" id="ARBA00012483"/>
    </source>
</evidence>
<protein>
    <recommendedName>
        <fullName evidence="2">RING-type E3 ubiquitin transferase</fullName>
        <ecNumber evidence="2">2.3.2.27</ecNumber>
    </recommendedName>
</protein>
<dbReference type="SUPFAM" id="SSF57850">
    <property type="entry name" value="RING/U-box"/>
    <property type="match status" value="1"/>
</dbReference>
<dbReference type="InterPro" id="IPR001841">
    <property type="entry name" value="Znf_RING"/>
</dbReference>
<evidence type="ECO:0000256" key="4">
    <source>
        <dbReference type="ARBA" id="ARBA00022771"/>
    </source>
</evidence>
<keyword evidence="5" id="KW-0862">Zinc</keyword>
<evidence type="ECO:0000313" key="9">
    <source>
        <dbReference type="Proteomes" id="UP001396334"/>
    </source>
</evidence>
<dbReference type="EC" id="2.3.2.27" evidence="2"/>
<dbReference type="EMBL" id="JBBPBN010000089">
    <property type="protein sequence ID" value="KAK8981685.1"/>
    <property type="molecule type" value="Genomic_DNA"/>
</dbReference>
<organism evidence="8 9">
    <name type="scientific">Hibiscus sabdariffa</name>
    <name type="common">roselle</name>
    <dbReference type="NCBI Taxonomy" id="183260"/>
    <lineage>
        <taxon>Eukaryota</taxon>
        <taxon>Viridiplantae</taxon>
        <taxon>Streptophyta</taxon>
        <taxon>Embryophyta</taxon>
        <taxon>Tracheophyta</taxon>
        <taxon>Spermatophyta</taxon>
        <taxon>Magnoliopsida</taxon>
        <taxon>eudicotyledons</taxon>
        <taxon>Gunneridae</taxon>
        <taxon>Pentapetalae</taxon>
        <taxon>rosids</taxon>
        <taxon>malvids</taxon>
        <taxon>Malvales</taxon>
        <taxon>Malvaceae</taxon>
        <taxon>Malvoideae</taxon>
        <taxon>Hibiscus</taxon>
    </lineage>
</organism>
<evidence type="ECO:0000256" key="1">
    <source>
        <dbReference type="ARBA" id="ARBA00000900"/>
    </source>
</evidence>
<accession>A0ABR2NZP2</accession>
<dbReference type="PANTHER" id="PTHR15710:SF229">
    <property type="entry name" value="E3 UBIQUITIN-PROTEIN LIGASE RNF181-LIKE"/>
    <property type="match status" value="1"/>
</dbReference>
<evidence type="ECO:0000259" key="7">
    <source>
        <dbReference type="PROSITE" id="PS50089"/>
    </source>
</evidence>